<reference evidence="2" key="1">
    <citation type="journal article" date="2022" name="bioRxiv">
        <title>Sequencing and chromosome-scale assembly of the giantPleurodeles waltlgenome.</title>
        <authorList>
            <person name="Brown T."/>
            <person name="Elewa A."/>
            <person name="Iarovenko S."/>
            <person name="Subramanian E."/>
            <person name="Araus A.J."/>
            <person name="Petzold A."/>
            <person name="Susuki M."/>
            <person name="Suzuki K.-i.T."/>
            <person name="Hayashi T."/>
            <person name="Toyoda A."/>
            <person name="Oliveira C."/>
            <person name="Osipova E."/>
            <person name="Leigh N.D."/>
            <person name="Simon A."/>
            <person name="Yun M.H."/>
        </authorList>
    </citation>
    <scope>NUCLEOTIDE SEQUENCE</scope>
    <source>
        <strain evidence="2">20211129_DDA</strain>
        <tissue evidence="2">Liver</tissue>
    </source>
</reference>
<evidence type="ECO:0000313" key="3">
    <source>
        <dbReference type="Proteomes" id="UP001066276"/>
    </source>
</evidence>
<evidence type="ECO:0000313" key="2">
    <source>
        <dbReference type="EMBL" id="KAJ1149173.1"/>
    </source>
</evidence>
<comment type="caution">
    <text evidence="2">The sequence shown here is derived from an EMBL/GenBank/DDBJ whole genome shotgun (WGS) entry which is preliminary data.</text>
</comment>
<proteinExistence type="predicted"/>
<dbReference type="EMBL" id="JANPWB010000009">
    <property type="protein sequence ID" value="KAJ1149173.1"/>
    <property type="molecule type" value="Genomic_DNA"/>
</dbReference>
<organism evidence="2 3">
    <name type="scientific">Pleurodeles waltl</name>
    <name type="common">Iberian ribbed newt</name>
    <dbReference type="NCBI Taxonomy" id="8319"/>
    <lineage>
        <taxon>Eukaryota</taxon>
        <taxon>Metazoa</taxon>
        <taxon>Chordata</taxon>
        <taxon>Craniata</taxon>
        <taxon>Vertebrata</taxon>
        <taxon>Euteleostomi</taxon>
        <taxon>Amphibia</taxon>
        <taxon>Batrachia</taxon>
        <taxon>Caudata</taxon>
        <taxon>Salamandroidea</taxon>
        <taxon>Salamandridae</taxon>
        <taxon>Pleurodelinae</taxon>
        <taxon>Pleurodeles</taxon>
    </lineage>
</organism>
<gene>
    <name evidence="2" type="ORF">NDU88_001990</name>
</gene>
<dbReference type="AlphaFoldDB" id="A0AAV7RE81"/>
<name>A0AAV7RE81_PLEWA</name>
<keyword evidence="3" id="KW-1185">Reference proteome</keyword>
<sequence>MVRFDGLCITIVVALEKRSAKRRSSPSPYSEKGSDFQQDAPARASAGVPAGASVSLTAFEVQAMIDAAVTKALSSMTKTMHPSTLLTDDVDSDYSDISEPERHVVPGAKFLSREELVDILPHFRLNLGMALPQVQGAAENLFPQFANLRC</sequence>
<dbReference type="Proteomes" id="UP001066276">
    <property type="component" value="Chromosome 5"/>
</dbReference>
<feature type="region of interest" description="Disordered" evidence="1">
    <location>
        <begin position="22"/>
        <end position="44"/>
    </location>
</feature>
<protein>
    <submittedName>
        <fullName evidence="2">Uncharacterized protein</fullName>
    </submittedName>
</protein>
<evidence type="ECO:0000256" key="1">
    <source>
        <dbReference type="SAM" id="MobiDB-lite"/>
    </source>
</evidence>
<accession>A0AAV7RE81</accession>